<dbReference type="eggNOG" id="KOG1707">
    <property type="taxonomic scope" value="Eukaryota"/>
</dbReference>
<protein>
    <submittedName>
        <fullName evidence="1">Uncharacterized protein</fullName>
    </submittedName>
</protein>
<name>A0A0L0F957_9EUKA</name>
<dbReference type="AlphaFoldDB" id="A0A0L0F957"/>
<dbReference type="SUPFAM" id="SSF52540">
    <property type="entry name" value="P-loop containing nucleoside triphosphate hydrolases"/>
    <property type="match status" value="1"/>
</dbReference>
<dbReference type="PRINTS" id="PR00449">
    <property type="entry name" value="RASTRNSFRMNG"/>
</dbReference>
<dbReference type="InterPro" id="IPR001806">
    <property type="entry name" value="Small_GTPase"/>
</dbReference>
<feature type="non-terminal residue" evidence="1">
    <location>
        <position position="1"/>
    </location>
</feature>
<dbReference type="OrthoDB" id="10020961at2759"/>
<evidence type="ECO:0000313" key="1">
    <source>
        <dbReference type="EMBL" id="KNC73259.1"/>
    </source>
</evidence>
<dbReference type="Proteomes" id="UP000054560">
    <property type="component" value="Unassembled WGS sequence"/>
</dbReference>
<dbReference type="EMBL" id="KQ245853">
    <property type="protein sequence ID" value="KNC73259.1"/>
    <property type="molecule type" value="Genomic_DNA"/>
</dbReference>
<dbReference type="Pfam" id="PF00071">
    <property type="entry name" value="Ras"/>
    <property type="match status" value="1"/>
</dbReference>
<proteinExistence type="predicted"/>
<dbReference type="GeneID" id="25914683"/>
<organism evidence="1 2">
    <name type="scientific">Sphaeroforma arctica JP610</name>
    <dbReference type="NCBI Taxonomy" id="667725"/>
    <lineage>
        <taxon>Eukaryota</taxon>
        <taxon>Ichthyosporea</taxon>
        <taxon>Ichthyophonida</taxon>
        <taxon>Sphaeroforma</taxon>
    </lineage>
</organism>
<sequence length="133" mass="15138">QQSIRLHIPGYTNITRTHTHTHTHIHTYTGYRLIHKETAERDPEGTRALIPVILVGNKIDMRGSDIVNRDLENNVMPIMVKYSEVETCVECSAKSMLNLSEVFYFAQKSVLHPTAPLYDTRTHTLTVSSSICM</sequence>
<dbReference type="InterPro" id="IPR027417">
    <property type="entry name" value="P-loop_NTPase"/>
</dbReference>
<dbReference type="Gene3D" id="3.40.50.300">
    <property type="entry name" value="P-loop containing nucleotide triphosphate hydrolases"/>
    <property type="match status" value="1"/>
</dbReference>
<dbReference type="GO" id="GO:0003924">
    <property type="term" value="F:GTPase activity"/>
    <property type="evidence" value="ECO:0007669"/>
    <property type="project" value="InterPro"/>
</dbReference>
<evidence type="ECO:0000313" key="2">
    <source>
        <dbReference type="Proteomes" id="UP000054560"/>
    </source>
</evidence>
<gene>
    <name evidence="1" type="ORF">SARC_14179</name>
</gene>
<dbReference type="RefSeq" id="XP_014147161.1">
    <property type="nucleotide sequence ID" value="XM_014291686.1"/>
</dbReference>
<dbReference type="GO" id="GO:0005525">
    <property type="term" value="F:GTP binding"/>
    <property type="evidence" value="ECO:0007669"/>
    <property type="project" value="InterPro"/>
</dbReference>
<keyword evidence="2" id="KW-1185">Reference proteome</keyword>
<accession>A0A0L0F957</accession>
<reference evidence="1 2" key="1">
    <citation type="submission" date="2011-02" db="EMBL/GenBank/DDBJ databases">
        <title>The Genome Sequence of Sphaeroforma arctica JP610.</title>
        <authorList>
            <consortium name="The Broad Institute Genome Sequencing Platform"/>
            <person name="Russ C."/>
            <person name="Cuomo C."/>
            <person name="Young S.K."/>
            <person name="Zeng Q."/>
            <person name="Gargeya S."/>
            <person name="Alvarado L."/>
            <person name="Berlin A."/>
            <person name="Chapman S.B."/>
            <person name="Chen Z."/>
            <person name="Freedman E."/>
            <person name="Gellesch M."/>
            <person name="Goldberg J."/>
            <person name="Griggs A."/>
            <person name="Gujja S."/>
            <person name="Heilman E."/>
            <person name="Heiman D."/>
            <person name="Howarth C."/>
            <person name="Mehta T."/>
            <person name="Neiman D."/>
            <person name="Pearson M."/>
            <person name="Roberts A."/>
            <person name="Saif S."/>
            <person name="Shea T."/>
            <person name="Shenoy N."/>
            <person name="Sisk P."/>
            <person name="Stolte C."/>
            <person name="Sykes S."/>
            <person name="White J."/>
            <person name="Yandava C."/>
            <person name="Burger G."/>
            <person name="Gray M.W."/>
            <person name="Holland P.W.H."/>
            <person name="King N."/>
            <person name="Lang F.B.F."/>
            <person name="Roger A.J."/>
            <person name="Ruiz-Trillo I."/>
            <person name="Haas B."/>
            <person name="Nusbaum C."/>
            <person name="Birren B."/>
        </authorList>
    </citation>
    <scope>NUCLEOTIDE SEQUENCE [LARGE SCALE GENOMIC DNA]</scope>
    <source>
        <strain evidence="1 2">JP610</strain>
    </source>
</reference>
<dbReference type="STRING" id="667725.A0A0L0F957"/>